<accession>A0A2W7NNV0</accession>
<name>A0A2W7NNV0_9RHOB</name>
<keyword evidence="2" id="KW-1185">Reference proteome</keyword>
<evidence type="ECO:0000313" key="2">
    <source>
        <dbReference type="Proteomes" id="UP000248916"/>
    </source>
</evidence>
<dbReference type="OrthoDB" id="8480914at2"/>
<dbReference type="AlphaFoldDB" id="A0A2W7NNV0"/>
<proteinExistence type="predicted"/>
<dbReference type="NCBIfam" id="TIGR01725">
    <property type="entry name" value="phge_HK97_gp10"/>
    <property type="match status" value="1"/>
</dbReference>
<dbReference type="Proteomes" id="UP000248916">
    <property type="component" value="Unassembled WGS sequence"/>
</dbReference>
<dbReference type="EMBL" id="QKZL01000001">
    <property type="protein sequence ID" value="PZX19817.1"/>
    <property type="molecule type" value="Genomic_DNA"/>
</dbReference>
<organism evidence="1 2">
    <name type="scientific">Palleronia aestuarii</name>
    <dbReference type="NCBI Taxonomy" id="568105"/>
    <lineage>
        <taxon>Bacteria</taxon>
        <taxon>Pseudomonadati</taxon>
        <taxon>Pseudomonadota</taxon>
        <taxon>Alphaproteobacteria</taxon>
        <taxon>Rhodobacterales</taxon>
        <taxon>Roseobacteraceae</taxon>
        <taxon>Palleronia</taxon>
    </lineage>
</organism>
<evidence type="ECO:0000313" key="1">
    <source>
        <dbReference type="EMBL" id="PZX19817.1"/>
    </source>
</evidence>
<comment type="caution">
    <text evidence="1">The sequence shown here is derived from an EMBL/GenBank/DDBJ whole genome shotgun (WGS) entry which is preliminary data.</text>
</comment>
<protein>
    <submittedName>
        <fullName evidence="1">HK97 gp10 family phage protein</fullName>
    </submittedName>
</protein>
<dbReference type="RefSeq" id="WP_111535483.1">
    <property type="nucleotide sequence ID" value="NZ_QKZL01000001.1"/>
</dbReference>
<sequence length="140" mass="15575">MVQGLAQFNARWSAIPKKVRQAARETLEQNADEIVTAMRRSAPVGETGNLLISIDWTWGDPPKGSMMIGTVGGSAKSQLRITIFAGGKMPGGGDAFYARFQEFGTKNMTANPFFFPVWRAKRKRVRSRLTRNINKAIRQS</sequence>
<gene>
    <name evidence="1" type="ORF">LX81_00280</name>
</gene>
<dbReference type="InterPro" id="IPR010064">
    <property type="entry name" value="HK97-gp10_tail"/>
</dbReference>
<dbReference type="Pfam" id="PF04883">
    <property type="entry name" value="HK97-gp10_like"/>
    <property type="match status" value="1"/>
</dbReference>
<reference evidence="1 2" key="1">
    <citation type="submission" date="2018-06" db="EMBL/GenBank/DDBJ databases">
        <title>Genomic Encyclopedia of Archaeal and Bacterial Type Strains, Phase II (KMG-II): from individual species to whole genera.</title>
        <authorList>
            <person name="Goeker M."/>
        </authorList>
    </citation>
    <scope>NUCLEOTIDE SEQUENCE [LARGE SCALE GENOMIC DNA]</scope>
    <source>
        <strain evidence="1 2">DSM 22009</strain>
    </source>
</reference>